<comment type="subcellular location">
    <subcellularLocation>
        <location evidence="1">Endomembrane system</location>
        <topology evidence="1">Multi-pass membrane protein</topology>
    </subcellularLocation>
</comment>
<dbReference type="KEGG" id="cal:CAALFM_CR09390CA"/>
<dbReference type="InterPro" id="IPR011701">
    <property type="entry name" value="MFS"/>
</dbReference>
<feature type="transmembrane region" description="Helical" evidence="8">
    <location>
        <begin position="198"/>
        <end position="217"/>
    </location>
</feature>
<dbReference type="Gene3D" id="1.20.1720.10">
    <property type="entry name" value="Multidrug resistance protein D"/>
    <property type="match status" value="1"/>
</dbReference>
<evidence type="ECO:0000256" key="4">
    <source>
        <dbReference type="ARBA" id="ARBA00022692"/>
    </source>
</evidence>
<evidence type="ECO:0000313" key="11">
    <source>
        <dbReference type="EMBL" id="AOW31601.1"/>
    </source>
</evidence>
<dbReference type="InterPro" id="IPR020846">
    <property type="entry name" value="MFS_dom"/>
</dbReference>
<keyword evidence="4 8" id="KW-0812">Transmembrane</keyword>
<dbReference type="GO" id="GO:0012505">
    <property type="term" value="C:endomembrane system"/>
    <property type="evidence" value="ECO:0007669"/>
    <property type="project" value="UniProtKB-SubCell"/>
</dbReference>
<reference evidence="11 12" key="2">
    <citation type="journal article" date="2007" name="Genome Biol.">
        <title>Assembly of the Candida albicans genome into sixteen supercontigs aligned on the eight chromosomes.</title>
        <authorList>
            <person name="van het Hoog M."/>
            <person name="Rast T.J."/>
            <person name="Martchenko M."/>
            <person name="Grindle S."/>
            <person name="Dignard D."/>
            <person name="Hogues H."/>
            <person name="Cuomo C."/>
            <person name="Berriman M."/>
            <person name="Scherer S."/>
            <person name="Magee B.B."/>
            <person name="Whiteway M."/>
            <person name="Chibana H."/>
            <person name="Nantel A."/>
            <person name="Magee P.T."/>
        </authorList>
    </citation>
    <scope>GENOME REANNOTATION</scope>
    <source>
        <strain evidence="12">SC5314 / ATCC MYA-2876</strain>
    </source>
</reference>
<dbReference type="GeneID" id="3641932"/>
<sequence length="604" mass="66436">MSLDYTKDRKTTITFDEKQLPGTPPESITTLTDLNNNNNNNNDKSKDHEIKPQELADKLSDAHSNLLPKSQIIIILSTLALASIVSFMDQTGITVGLSEIGKDLNAQQSINWAGSASLLANTVCQVLFGRMSDIFGRKNVIMTCLMILVIGDIACSVARNGIEFFVFRALAGIGNGGVSSLSMVILSDIVSLKDRGKYQGILGASVGIGNAIGPFIMGAFIKKSSWRSYYYFLAPLGFVVNVILYFCLKNNKKLNDVISRKEKFMSLDYTGILAATASLTLILIPLNGGGSTYSWDSNIVIIMFTVGGVLLIVFLGIEWKFAKLPMIPLRLFKSPSLCLLYLATFCFGATYFSFTYYMPYHFQMIKGKDEIGTAIFLLPLVLMQALSSIICGRIISFTGHYFYVVQAGYLLWLLSVCLLILWKKTLPDGIHILILFIMGTGVGAAFQPSMVAVQANCKKAERAVAISTRNVLRSLGGTVGIAIGSTIVSNSVLKELKPLNSSNSNLSPETINYIKGHIYEKIPLTNLNNQQINEIKDIYTAALRNYYYFLIPLMAICVITAMFVKDNGLKALDEQTPIDTKDFIERKKDLESSASSMTVKCENV</sequence>
<dbReference type="RefSeq" id="XP_716470.1">
    <property type="nucleotide sequence ID" value="XM_711377.1"/>
</dbReference>
<evidence type="ECO:0000313" key="12">
    <source>
        <dbReference type="Proteomes" id="UP000000559"/>
    </source>
</evidence>
<evidence type="ECO:0000256" key="5">
    <source>
        <dbReference type="ARBA" id="ARBA00022989"/>
    </source>
</evidence>
<evidence type="ECO:0000259" key="9">
    <source>
        <dbReference type="PROSITE" id="PS50850"/>
    </source>
</evidence>
<feature type="transmembrane region" description="Helical" evidence="8">
    <location>
        <begin position="402"/>
        <end position="423"/>
    </location>
</feature>
<feature type="transmembrane region" description="Helical" evidence="8">
    <location>
        <begin position="338"/>
        <end position="359"/>
    </location>
</feature>
<name>A0A1D8PTY2_CANAL</name>
<dbReference type="SUPFAM" id="SSF103473">
    <property type="entry name" value="MFS general substrate transporter"/>
    <property type="match status" value="1"/>
</dbReference>
<dbReference type="AlphaFoldDB" id="A0A1D8PTY2"/>
<feature type="transmembrane region" description="Helical" evidence="8">
    <location>
        <begin position="165"/>
        <end position="186"/>
    </location>
</feature>
<evidence type="ECO:0000256" key="6">
    <source>
        <dbReference type="ARBA" id="ARBA00023136"/>
    </source>
</evidence>
<feature type="transmembrane region" description="Helical" evidence="8">
    <location>
        <begin position="229"/>
        <end position="248"/>
    </location>
</feature>
<dbReference type="EMBL" id="CP017630">
    <property type="protein sequence ID" value="AOW31601.1"/>
    <property type="molecule type" value="Genomic_DNA"/>
</dbReference>
<dbReference type="STRING" id="237561.A0A1D8PTY2"/>
<evidence type="ECO:0000256" key="3">
    <source>
        <dbReference type="ARBA" id="ARBA00022448"/>
    </source>
</evidence>
<keyword evidence="6 8" id="KW-0472">Membrane</keyword>
<dbReference type="PROSITE" id="PS50850">
    <property type="entry name" value="MFS"/>
    <property type="match status" value="1"/>
</dbReference>
<evidence type="ECO:0000313" key="10">
    <source>
        <dbReference type="CGD" id="CAL0000183700"/>
    </source>
</evidence>
<dbReference type="Proteomes" id="UP000000559">
    <property type="component" value="Chromosome R"/>
</dbReference>
<reference evidence="11 12" key="3">
    <citation type="journal article" date="2013" name="Genome Biol.">
        <title>Assembly of a phased diploid Candida albicans genome facilitates allele-specific measurements and provides a simple model for repeat and indel structure.</title>
        <authorList>
            <person name="Muzzey D."/>
            <person name="Schwartz K."/>
            <person name="Weissman J.S."/>
            <person name="Sherlock G."/>
        </authorList>
    </citation>
    <scope>NUCLEOTIDE SEQUENCE [LARGE SCALE GENOMIC DNA]</scope>
    <source>
        <strain evidence="12">SC5314 / ATCC MYA-2876</strain>
    </source>
</reference>
<proteinExistence type="inferred from homology"/>
<feature type="transmembrane region" description="Helical" evidence="8">
    <location>
        <begin position="371"/>
        <end position="395"/>
    </location>
</feature>
<protein>
    <recommendedName>
        <fullName evidence="9">Major facilitator superfamily (MFS) profile domain-containing protein</fullName>
    </recommendedName>
</protein>
<feature type="domain" description="Major facilitator superfamily (MFS) profile" evidence="9">
    <location>
        <begin position="75"/>
        <end position="569"/>
    </location>
</feature>
<dbReference type="OrthoDB" id="10021397at2759"/>
<dbReference type="InterPro" id="IPR036259">
    <property type="entry name" value="MFS_trans_sf"/>
</dbReference>
<keyword evidence="12" id="KW-1185">Reference proteome</keyword>
<dbReference type="CGD" id="CAL0000183700">
    <property type="gene designation" value="orf19.7336"/>
</dbReference>
<comment type="similarity">
    <text evidence="2">Belongs to the major facilitator superfamily.</text>
</comment>
<organism evidence="11 12">
    <name type="scientific">Candida albicans (strain SC5314 / ATCC MYA-2876)</name>
    <name type="common">Yeast</name>
    <dbReference type="NCBI Taxonomy" id="237561"/>
    <lineage>
        <taxon>Eukaryota</taxon>
        <taxon>Fungi</taxon>
        <taxon>Dikarya</taxon>
        <taxon>Ascomycota</taxon>
        <taxon>Saccharomycotina</taxon>
        <taxon>Pichiomycetes</taxon>
        <taxon>Debaryomycetaceae</taxon>
        <taxon>Candida/Lodderomyces clade</taxon>
        <taxon>Candida</taxon>
    </lineage>
</organism>
<feature type="transmembrane region" description="Helical" evidence="8">
    <location>
        <begin position="546"/>
        <end position="564"/>
    </location>
</feature>
<dbReference type="VEuPathDB" id="FungiDB:CR_09390C_A"/>
<dbReference type="InParanoid" id="A0A1D8PTY2"/>
<evidence type="ECO:0000256" key="2">
    <source>
        <dbReference type="ARBA" id="ARBA00008335"/>
    </source>
</evidence>
<dbReference type="PRINTS" id="PR01036">
    <property type="entry name" value="TCRTETB"/>
</dbReference>
<accession>A0A1D8PTY2</accession>
<evidence type="ECO:0000256" key="1">
    <source>
        <dbReference type="ARBA" id="ARBA00004127"/>
    </source>
</evidence>
<keyword evidence="3" id="KW-0813">Transport</keyword>
<keyword evidence="5 8" id="KW-1133">Transmembrane helix</keyword>
<feature type="region of interest" description="Disordered" evidence="7">
    <location>
        <begin position="17"/>
        <end position="48"/>
    </location>
</feature>
<feature type="transmembrane region" description="Helical" evidence="8">
    <location>
        <begin position="429"/>
        <end position="453"/>
    </location>
</feature>
<feature type="transmembrane region" description="Helical" evidence="8">
    <location>
        <begin position="72"/>
        <end position="89"/>
    </location>
</feature>
<dbReference type="Gene3D" id="1.20.1250.20">
    <property type="entry name" value="MFS general substrate transporter like domains"/>
    <property type="match status" value="1"/>
</dbReference>
<dbReference type="PANTHER" id="PTHR23501:SF78">
    <property type="entry name" value="MAJOR FACILITATOR SUPERFAMILY (MFS) PROFILE DOMAIN-CONTAINING PROTEIN-RELATED"/>
    <property type="match status" value="1"/>
</dbReference>
<evidence type="ECO:0000256" key="7">
    <source>
        <dbReference type="SAM" id="MobiDB-lite"/>
    </source>
</evidence>
<feature type="transmembrane region" description="Helical" evidence="8">
    <location>
        <begin position="299"/>
        <end position="317"/>
    </location>
</feature>
<dbReference type="FunFam" id="1.20.1720.10:FF:000013">
    <property type="entry name" value="Related to multidrug resistance proteins"/>
    <property type="match status" value="1"/>
</dbReference>
<dbReference type="OMA" id="HLTWRWA"/>
<feature type="transmembrane region" description="Helical" evidence="8">
    <location>
        <begin position="109"/>
        <end position="128"/>
    </location>
</feature>
<dbReference type="GO" id="GO:0022857">
    <property type="term" value="F:transmembrane transporter activity"/>
    <property type="evidence" value="ECO:0000318"/>
    <property type="project" value="GO_Central"/>
</dbReference>
<evidence type="ECO:0000256" key="8">
    <source>
        <dbReference type="SAM" id="Phobius"/>
    </source>
</evidence>
<dbReference type="GO" id="GO:0005886">
    <property type="term" value="C:plasma membrane"/>
    <property type="evidence" value="ECO:0000318"/>
    <property type="project" value="GO_Central"/>
</dbReference>
<dbReference type="FunFam" id="1.20.1250.20:FF:000196">
    <property type="entry name" value="MFS toxin efflux pump (AflT)"/>
    <property type="match status" value="1"/>
</dbReference>
<dbReference type="eggNOG" id="KOG0254">
    <property type="taxonomic scope" value="Eukaryota"/>
</dbReference>
<feature type="transmembrane region" description="Helical" evidence="8">
    <location>
        <begin position="269"/>
        <end position="287"/>
    </location>
</feature>
<dbReference type="GO" id="GO:0046943">
    <property type="term" value="F:carboxylic acid transmembrane transporter activity"/>
    <property type="evidence" value="ECO:0007669"/>
    <property type="project" value="UniProtKB-ARBA"/>
</dbReference>
<feature type="transmembrane region" description="Helical" evidence="8">
    <location>
        <begin position="140"/>
        <end position="159"/>
    </location>
</feature>
<dbReference type="PANTHER" id="PTHR23501">
    <property type="entry name" value="MAJOR FACILITATOR SUPERFAMILY"/>
    <property type="match status" value="1"/>
</dbReference>
<dbReference type="GO" id="GO:0055085">
    <property type="term" value="P:transmembrane transport"/>
    <property type="evidence" value="ECO:0000318"/>
    <property type="project" value="GO_Central"/>
</dbReference>
<dbReference type="Pfam" id="PF07690">
    <property type="entry name" value="MFS_1"/>
    <property type="match status" value="1"/>
</dbReference>
<reference evidence="11 12" key="1">
    <citation type="journal article" date="2004" name="Proc. Natl. Acad. Sci. U.S.A.">
        <title>The diploid genome sequence of Candida albicans.</title>
        <authorList>
            <person name="Jones T."/>
            <person name="Federspiel N.A."/>
            <person name="Chibana H."/>
            <person name="Dungan J."/>
            <person name="Kalman S."/>
            <person name="Magee B.B."/>
            <person name="Newport G."/>
            <person name="Thorstenson Y.R."/>
            <person name="Agabian N."/>
            <person name="Magee P.T."/>
            <person name="Davis R.W."/>
            <person name="Scherer S."/>
        </authorList>
    </citation>
    <scope>NUCLEOTIDE SEQUENCE [LARGE SCALE GENOMIC DNA]</scope>
    <source>
        <strain evidence="12">SC5314 / ATCC MYA-2876</strain>
    </source>
</reference>
<gene>
    <name evidence="11" type="ordered locus">CAALFM_CR09390CA</name>
    <name evidence="10" type="ordered locus">orf19.7336</name>
</gene>